<feature type="non-terminal residue" evidence="1">
    <location>
        <position position="223"/>
    </location>
</feature>
<accession>A0ABR3SG56</accession>
<protein>
    <submittedName>
        <fullName evidence="1">Uncharacterized protein</fullName>
    </submittedName>
</protein>
<dbReference type="EMBL" id="JAJVDC020000176">
    <property type="protein sequence ID" value="KAL1620004.1"/>
    <property type="molecule type" value="Genomic_DNA"/>
</dbReference>
<evidence type="ECO:0000313" key="2">
    <source>
        <dbReference type="Proteomes" id="UP001521116"/>
    </source>
</evidence>
<keyword evidence="2" id="KW-1185">Reference proteome</keyword>
<dbReference type="Proteomes" id="UP001521116">
    <property type="component" value="Unassembled WGS sequence"/>
</dbReference>
<proteinExistence type="predicted"/>
<gene>
    <name evidence="1" type="ORF">SLS56_009848</name>
</gene>
<evidence type="ECO:0000313" key="1">
    <source>
        <dbReference type="EMBL" id="KAL1620004.1"/>
    </source>
</evidence>
<organism evidence="1 2">
    <name type="scientific">Neofusicoccum ribis</name>
    <dbReference type="NCBI Taxonomy" id="45134"/>
    <lineage>
        <taxon>Eukaryota</taxon>
        <taxon>Fungi</taxon>
        <taxon>Dikarya</taxon>
        <taxon>Ascomycota</taxon>
        <taxon>Pezizomycotina</taxon>
        <taxon>Dothideomycetes</taxon>
        <taxon>Dothideomycetes incertae sedis</taxon>
        <taxon>Botryosphaeriales</taxon>
        <taxon>Botryosphaeriaceae</taxon>
        <taxon>Neofusicoccum</taxon>
    </lineage>
</organism>
<comment type="caution">
    <text evidence="1">The sequence shown here is derived from an EMBL/GenBank/DDBJ whole genome shotgun (WGS) entry which is preliminary data.</text>
</comment>
<name>A0ABR3SG56_9PEZI</name>
<sequence>MDPTGFSFPYFHQLWEPSSLLTGASWEPDTRLNDDTKRALKKAIRMLAVKHLAVPQVGETFESLDSLLERFWTFGFSQGLPFTLFDLILGVHCAQRWTTNCPAQYTFSYTTNGDGTVTYMLASSNHTHNHQPFANPFQMPQTYRPRVLTGHFDCFGNITEPCAKSTETDLTSTPKEHYAEFTETMHDFSATFRTMLLKLEDLIAACINRAEHLDLIIQQNDRR</sequence>
<reference evidence="1 2" key="1">
    <citation type="submission" date="2024-02" db="EMBL/GenBank/DDBJ databases">
        <title>De novo assembly and annotation of 12 fungi associated with fruit tree decline syndrome in Ontario, Canada.</title>
        <authorList>
            <person name="Sulman M."/>
            <person name="Ellouze W."/>
            <person name="Ilyukhin E."/>
        </authorList>
    </citation>
    <scope>NUCLEOTIDE SEQUENCE [LARGE SCALE GENOMIC DNA]</scope>
    <source>
        <strain evidence="1 2">M1-105</strain>
    </source>
</reference>